<accession>A0A068NVI1</accession>
<keyword evidence="1" id="KW-0472">Membrane</keyword>
<organism evidence="2 3">
    <name type="scientific">Fimbriimonas ginsengisoli Gsoil 348</name>
    <dbReference type="NCBI Taxonomy" id="661478"/>
    <lineage>
        <taxon>Bacteria</taxon>
        <taxon>Bacillati</taxon>
        <taxon>Armatimonadota</taxon>
        <taxon>Fimbriimonadia</taxon>
        <taxon>Fimbriimonadales</taxon>
        <taxon>Fimbriimonadaceae</taxon>
        <taxon>Fimbriimonas</taxon>
    </lineage>
</organism>
<keyword evidence="1" id="KW-0812">Transmembrane</keyword>
<evidence type="ECO:0008006" key="4">
    <source>
        <dbReference type="Google" id="ProtNLM"/>
    </source>
</evidence>
<feature type="transmembrane region" description="Helical" evidence="1">
    <location>
        <begin position="193"/>
        <end position="212"/>
    </location>
</feature>
<name>A0A068NVI1_FIMGI</name>
<protein>
    <recommendedName>
        <fullName evidence="4">Glycine-rich domain-containing protein-like</fullName>
    </recommendedName>
</protein>
<dbReference type="EMBL" id="CP007139">
    <property type="protein sequence ID" value="AIE87387.1"/>
    <property type="molecule type" value="Genomic_DNA"/>
</dbReference>
<proteinExistence type="predicted"/>
<dbReference type="OrthoDB" id="196672at2"/>
<keyword evidence="1" id="KW-1133">Transmembrane helix</keyword>
<dbReference type="AlphaFoldDB" id="A0A068NVI1"/>
<dbReference type="STRING" id="661478.OP10G_4019"/>
<sequence>MTLNENQSELWTKLASFQIDETGQILGFRGRLARENGWSHPYTHRVVEEYRKFLFLCFAAGHPCSPSDQVDQAWHLHLTYTRSYWDRLCGQVLPGPLHHEPTKGGPEESAKFDDWYDRTLESYRRLFDCEPPIDIWPPTESRFGKPLPERTTAEYWMIPKARAKRAFAFLSLFGIATGAAVGCGETGDAETIVPLLMMAAFVAVILFLIAFLPKTGWKGAGGPEGVGTSRAGVAPMEEAPATDITAEVTGDMAATGAEDTDVADMGAAGMDVEAADAAADINPS</sequence>
<reference evidence="2 3" key="1">
    <citation type="journal article" date="2014" name="PLoS ONE">
        <title>The first complete genome sequence of the class fimbriimonadia in the phylum armatimonadetes.</title>
        <authorList>
            <person name="Hu Z.Y."/>
            <person name="Wang Y.Z."/>
            <person name="Im W.T."/>
            <person name="Wang S.Y."/>
            <person name="Zhao G.P."/>
            <person name="Zheng H.J."/>
            <person name="Quan Z.X."/>
        </authorList>
    </citation>
    <scope>NUCLEOTIDE SEQUENCE [LARGE SCALE GENOMIC DNA]</scope>
    <source>
        <strain evidence="2">Gsoil 348</strain>
    </source>
</reference>
<evidence type="ECO:0000313" key="2">
    <source>
        <dbReference type="EMBL" id="AIE87387.1"/>
    </source>
</evidence>
<evidence type="ECO:0000313" key="3">
    <source>
        <dbReference type="Proteomes" id="UP000027982"/>
    </source>
</evidence>
<dbReference type="HOGENOM" id="CLU_074327_0_0_0"/>
<dbReference type="RefSeq" id="WP_158409297.1">
    <property type="nucleotide sequence ID" value="NZ_CP007139.1"/>
</dbReference>
<feature type="transmembrane region" description="Helical" evidence="1">
    <location>
        <begin position="166"/>
        <end position="187"/>
    </location>
</feature>
<evidence type="ECO:0000256" key="1">
    <source>
        <dbReference type="SAM" id="Phobius"/>
    </source>
</evidence>
<gene>
    <name evidence="2" type="ORF">OP10G_4019</name>
</gene>
<keyword evidence="3" id="KW-1185">Reference proteome</keyword>
<dbReference type="KEGG" id="fgi:OP10G_4019"/>
<dbReference type="Proteomes" id="UP000027982">
    <property type="component" value="Chromosome"/>
</dbReference>
<dbReference type="eggNOG" id="COG4278">
    <property type="taxonomic scope" value="Bacteria"/>
</dbReference>